<keyword evidence="2" id="KW-1185">Reference proteome</keyword>
<gene>
    <name evidence="1" type="ORF">EBB45_04660</name>
</gene>
<dbReference type="InterPro" id="IPR018755">
    <property type="entry name" value="Phage_Mu_Gp48"/>
</dbReference>
<accession>A0A3N9UTU9</accession>
<dbReference type="RefSeq" id="WP_124763128.1">
    <property type="nucleotide sequence ID" value="NZ_JAFBDY010000002.1"/>
</dbReference>
<evidence type="ECO:0000313" key="2">
    <source>
        <dbReference type="Proteomes" id="UP000274033"/>
    </source>
</evidence>
<dbReference type="AlphaFoldDB" id="A0A3N9UTU9"/>
<proteinExistence type="predicted"/>
<sequence length="207" mass="22985">MTTKQEIINKLPSYERNSVLLNEISGSVAKKIDDISSKVDRQENELFIDSASTALALHERDLGIVNNPLMSNSLRRSLIQGKYKATLQPVTEQSFKNVAASFSTAEVTVKDTDTVGVYEIEFLGREGLPNDTDSLLNTLDDFIPAHLDYQIQMIMLMASEETRYITNASTGEVVTVYPYSPTEINVSSYSAMKTSIVDGEEITVYPI</sequence>
<evidence type="ECO:0000313" key="1">
    <source>
        <dbReference type="EMBL" id="RQW75912.1"/>
    </source>
</evidence>
<dbReference type="EMBL" id="RRCT01000002">
    <property type="protein sequence ID" value="RQW75912.1"/>
    <property type="molecule type" value="Genomic_DNA"/>
</dbReference>
<dbReference type="Proteomes" id="UP000274033">
    <property type="component" value="Unassembled WGS sequence"/>
</dbReference>
<dbReference type="Pfam" id="PF10076">
    <property type="entry name" value="Phage_Mu_Gp48"/>
    <property type="match status" value="1"/>
</dbReference>
<protein>
    <submittedName>
        <fullName evidence="1">DUF2313 domain-containing protein</fullName>
    </submittedName>
</protein>
<organism evidence="1 2">
    <name type="scientific">Lysinibacillus composti</name>
    <dbReference type="NCBI Taxonomy" id="720633"/>
    <lineage>
        <taxon>Bacteria</taxon>
        <taxon>Bacillati</taxon>
        <taxon>Bacillota</taxon>
        <taxon>Bacilli</taxon>
        <taxon>Bacillales</taxon>
        <taxon>Bacillaceae</taxon>
        <taxon>Lysinibacillus</taxon>
    </lineage>
</organism>
<comment type="caution">
    <text evidence="1">The sequence shown here is derived from an EMBL/GenBank/DDBJ whole genome shotgun (WGS) entry which is preliminary data.</text>
</comment>
<name>A0A3N9UTU9_9BACI</name>
<reference evidence="1 2" key="1">
    <citation type="journal article" date="2013" name="J. Microbiol.">
        <title>Lysinibacillus chungkukjangi sp. nov., isolated from Chungkukjang, Korean fermented soybean food.</title>
        <authorList>
            <person name="Kim S.J."/>
            <person name="Jang Y.H."/>
            <person name="Hamada M."/>
            <person name="Ahn J.H."/>
            <person name="Weon H.Y."/>
            <person name="Suzuki K."/>
            <person name="Whang K.S."/>
            <person name="Kwon S.W."/>
        </authorList>
    </citation>
    <scope>NUCLEOTIDE SEQUENCE [LARGE SCALE GENOMIC DNA]</scope>
    <source>
        <strain evidence="1 2">MCCC 1A12701</strain>
    </source>
</reference>
<dbReference type="OrthoDB" id="1629754at2"/>